<reference evidence="10 11" key="1">
    <citation type="submission" date="2024-03" db="EMBL/GenBank/DDBJ databases">
        <title>Complete genome sequence of the green alga Chloropicon roscoffensis RCC1871.</title>
        <authorList>
            <person name="Lemieux C."/>
            <person name="Pombert J.-F."/>
            <person name="Otis C."/>
            <person name="Turmel M."/>
        </authorList>
    </citation>
    <scope>NUCLEOTIDE SEQUENCE [LARGE SCALE GENOMIC DNA]</scope>
    <source>
        <strain evidence="10 11">RCC1871</strain>
    </source>
</reference>
<keyword evidence="11" id="KW-1185">Reference proteome</keyword>
<dbReference type="EMBL" id="CP151508">
    <property type="protein sequence ID" value="WZN63948.1"/>
    <property type="molecule type" value="Genomic_DNA"/>
</dbReference>
<evidence type="ECO:0000256" key="5">
    <source>
        <dbReference type="ARBA" id="ARBA00022737"/>
    </source>
</evidence>
<proteinExistence type="predicted"/>
<dbReference type="PANTHER" id="PTHR44215:SF1">
    <property type="entry name" value="WD REPEAT-CONTAINING PROTEIN 75"/>
    <property type="match status" value="1"/>
</dbReference>
<dbReference type="GO" id="GO:0032040">
    <property type="term" value="C:small-subunit processome"/>
    <property type="evidence" value="ECO:0007669"/>
    <property type="project" value="InterPro"/>
</dbReference>
<keyword evidence="4" id="KW-0853">WD repeat</keyword>
<evidence type="ECO:0000313" key="11">
    <source>
        <dbReference type="Proteomes" id="UP001472866"/>
    </source>
</evidence>
<keyword evidence="5" id="KW-0677">Repeat</keyword>
<dbReference type="GO" id="GO:2000234">
    <property type="term" value="P:positive regulation of rRNA processing"/>
    <property type="evidence" value="ECO:0007669"/>
    <property type="project" value="TreeGrafter"/>
</dbReference>
<evidence type="ECO:0000256" key="1">
    <source>
        <dbReference type="ARBA" id="ARBA00004604"/>
    </source>
</evidence>
<dbReference type="InterPro" id="IPR053826">
    <property type="entry name" value="WDR75"/>
</dbReference>
<dbReference type="InterPro" id="IPR015943">
    <property type="entry name" value="WD40/YVTN_repeat-like_dom_sf"/>
</dbReference>
<feature type="domain" description="WD repeat-containing protein 75 second beta-propeller" evidence="9">
    <location>
        <begin position="592"/>
        <end position="776"/>
    </location>
</feature>
<evidence type="ECO:0000256" key="2">
    <source>
        <dbReference type="ARBA" id="ARBA00022517"/>
    </source>
</evidence>
<sequence>MARRRRKSGGSQGGVGDVKMTDASEVDPDRSGKGARGAESPKAATPRQAKKATEATAGVGTPGKRGKKKKRRSRGGGKGQIVANGGAAITPATREGGLQPAGGWKRVDQDSVGVAGGTWNLAERDGRSSEKQPSSSSSPSPLPRVEPIVVSYEGLGAYLVTTSGPVLRVHRLPEGKCGPEGRCRAHEGTIVSLAAVPAAVNRLQAMTLARCLTIVVWDVARAMPLAKLKVEDLLELQPNLTYVPLGLALGVGGSKESAHAVGWICLQTENKESGNKSTQVRSFPLHFANLLRARGSRRGGQQAKASAAARKLQGGQPRALAASNTGGLVAAADQSTAYLWKPSIKPEDALTLHHTKVITTLAVSPGENFLAVGDDRGQVLVYNLHQADPLWNLSREERRKQAGSRTEEIQPSTFHWHSSAVLSLEWGALDETGLAPDVHHLYSGGSECTLVIWELPEGKRSYLPRFPAPLLSLKGCHSQREEIGMESFLAVGCADNSIVVVNVATKSKVCTVAGLQVPYDRVVSLGVNKQGRAEVSLLMSSRGALQRYDLDQDCQVSKLSVSYNQDHAPYARSTGKRGPTKPKLGGASTTMVSYCCDEKHLCTLEQNADGLGAWLKFWRFNPSTQRYEVERTVLNPHEGKVVCLLGHGTRALAATTSTDGKFKLWARVDGDWVCSCQARSPSSYLKACTFSGSGDVLAASFGDSLGFWDTGSLDLMAVLRCPPSLSATSFTEVCLVSKDKPAFACGVWASAGKGNCRGISVWNLLTLKHAWSMRFEGGGHLCCVSTGSDRFAVSVATRASKDSKEDSTRVLFFSARSSEPERIWHVSAFATRLFSVSGEVVIATKEGSFLSQSFATKVPRVEEARGTGREGLRAIATATASEDPEEKGLQATVEEAEGTTDFGASVPSLLSKYQDTPSHDLPAMSVLFEGLMS</sequence>
<evidence type="ECO:0000256" key="7">
    <source>
        <dbReference type="ARBA" id="ARBA00023242"/>
    </source>
</evidence>
<feature type="compositionally biased region" description="Basic residues" evidence="8">
    <location>
        <begin position="64"/>
        <end position="75"/>
    </location>
</feature>
<evidence type="ECO:0000256" key="8">
    <source>
        <dbReference type="SAM" id="MobiDB-lite"/>
    </source>
</evidence>
<dbReference type="GO" id="GO:0003723">
    <property type="term" value="F:RNA binding"/>
    <property type="evidence" value="ECO:0007669"/>
    <property type="project" value="InterPro"/>
</dbReference>
<keyword evidence="3" id="KW-0698">rRNA processing</keyword>
<dbReference type="InterPro" id="IPR057644">
    <property type="entry name" value="Beta-prop_WDR75_2nd"/>
</dbReference>
<dbReference type="PANTHER" id="PTHR44215">
    <property type="entry name" value="WD REPEAT-CONTAINING PROTEIN 75"/>
    <property type="match status" value="1"/>
</dbReference>
<dbReference type="InterPro" id="IPR001680">
    <property type="entry name" value="WD40_rpt"/>
</dbReference>
<evidence type="ECO:0000313" key="10">
    <source>
        <dbReference type="EMBL" id="WZN63948.1"/>
    </source>
</evidence>
<dbReference type="InterPro" id="IPR036322">
    <property type="entry name" value="WD40_repeat_dom_sf"/>
</dbReference>
<dbReference type="AlphaFoldDB" id="A0AAX4PCT6"/>
<dbReference type="GO" id="GO:0045943">
    <property type="term" value="P:positive regulation of transcription by RNA polymerase I"/>
    <property type="evidence" value="ECO:0007669"/>
    <property type="project" value="InterPro"/>
</dbReference>
<feature type="region of interest" description="Disordered" evidence="8">
    <location>
        <begin position="1"/>
        <end position="143"/>
    </location>
</feature>
<feature type="compositionally biased region" description="Basic and acidic residues" evidence="8">
    <location>
        <begin position="19"/>
        <end position="32"/>
    </location>
</feature>
<evidence type="ECO:0000256" key="3">
    <source>
        <dbReference type="ARBA" id="ARBA00022552"/>
    </source>
</evidence>
<keyword evidence="6" id="KW-0804">Transcription</keyword>
<dbReference type="Pfam" id="PF00400">
    <property type="entry name" value="WD40"/>
    <property type="match status" value="1"/>
</dbReference>
<evidence type="ECO:0000259" key="9">
    <source>
        <dbReference type="Pfam" id="PF23769"/>
    </source>
</evidence>
<dbReference type="GO" id="GO:0006364">
    <property type="term" value="P:rRNA processing"/>
    <property type="evidence" value="ECO:0007669"/>
    <property type="project" value="UniProtKB-KW"/>
</dbReference>
<accession>A0AAX4PCT6</accession>
<organism evidence="10 11">
    <name type="scientific">Chloropicon roscoffensis</name>
    <dbReference type="NCBI Taxonomy" id="1461544"/>
    <lineage>
        <taxon>Eukaryota</taxon>
        <taxon>Viridiplantae</taxon>
        <taxon>Chlorophyta</taxon>
        <taxon>Chloropicophyceae</taxon>
        <taxon>Chloropicales</taxon>
        <taxon>Chloropicaceae</taxon>
        <taxon>Chloropicon</taxon>
    </lineage>
</organism>
<evidence type="ECO:0000256" key="4">
    <source>
        <dbReference type="ARBA" id="ARBA00022574"/>
    </source>
</evidence>
<protein>
    <submittedName>
        <fullName evidence="10">WD40 repeat domain-containing protein</fullName>
    </submittedName>
</protein>
<dbReference type="SUPFAM" id="SSF50978">
    <property type="entry name" value="WD40 repeat-like"/>
    <property type="match status" value="2"/>
</dbReference>
<comment type="subcellular location">
    <subcellularLocation>
        <location evidence="1">Nucleus</location>
        <location evidence="1">Nucleolus</location>
    </subcellularLocation>
</comment>
<name>A0AAX4PCT6_9CHLO</name>
<evidence type="ECO:0000256" key="6">
    <source>
        <dbReference type="ARBA" id="ARBA00023163"/>
    </source>
</evidence>
<dbReference type="Pfam" id="PF23769">
    <property type="entry name" value="Beta-prop_WDR75_2nd"/>
    <property type="match status" value="1"/>
</dbReference>
<keyword evidence="7" id="KW-0539">Nucleus</keyword>
<keyword evidence="2" id="KW-0690">Ribosome biogenesis</keyword>
<gene>
    <name evidence="10" type="ORF">HKI87_08g55010</name>
</gene>
<dbReference type="SMART" id="SM00320">
    <property type="entry name" value="WD40"/>
    <property type="match status" value="4"/>
</dbReference>
<dbReference type="Gene3D" id="2.130.10.10">
    <property type="entry name" value="YVTN repeat-like/Quinoprotein amine dehydrogenase"/>
    <property type="match status" value="2"/>
</dbReference>
<dbReference type="Proteomes" id="UP001472866">
    <property type="component" value="Chromosome 08"/>
</dbReference>